<dbReference type="Proteomes" id="UP000317650">
    <property type="component" value="Chromosome 5"/>
</dbReference>
<evidence type="ECO:0000313" key="1">
    <source>
        <dbReference type="EMBL" id="THU66100.1"/>
    </source>
</evidence>
<sequence length="355" mass="39827">MLLAREFGVWVGETPSAPALARRWPAKHCPRALDRRPVGGSPGGGEDDCRICTATSDMWARLNGGEGRDVIGQSGGFSHESEHDLAVMVCDFLENGSGSAESRYSSDSDSRFSELAHLAEKVLLYKRAVTQYENDLQSIVGSLLFSIDEVDLYLVKEEQCNASCIRQSLVKLLKLSGYDAAVCSSRWQGFDKVPGGDHEYIDVVVSDGEDSEHLIIDIDFRSHFEIARAVESYDAILSSLPVVFVGSFPRLKQILQLMVDAAKLSLKQNSMPLPPWRSLAYLQAKWCSKYERKHNVDKKHQQNCSSDHRQCVGHLQRLKASLELEIESERLLKPASNEKKRIIKSERWRLSLRSC</sequence>
<dbReference type="PANTHER" id="PTHR31579:SF39">
    <property type="entry name" value="OS01G0973600 PROTEIN"/>
    <property type="match status" value="1"/>
</dbReference>
<dbReference type="InterPro" id="IPR006502">
    <property type="entry name" value="PDDEXK-like"/>
</dbReference>
<evidence type="ECO:0000313" key="2">
    <source>
        <dbReference type="Proteomes" id="UP000317650"/>
    </source>
</evidence>
<dbReference type="PANTHER" id="PTHR31579">
    <property type="entry name" value="OS03G0796600 PROTEIN"/>
    <property type="match status" value="1"/>
</dbReference>
<protein>
    <recommendedName>
        <fullName evidence="3">DUF506 domain-containing protein</fullName>
    </recommendedName>
</protein>
<dbReference type="Pfam" id="PF04720">
    <property type="entry name" value="PDDEXK_6"/>
    <property type="match status" value="1"/>
</dbReference>
<organism evidence="1 2">
    <name type="scientific">Musa balbisiana</name>
    <name type="common">Banana</name>
    <dbReference type="NCBI Taxonomy" id="52838"/>
    <lineage>
        <taxon>Eukaryota</taxon>
        <taxon>Viridiplantae</taxon>
        <taxon>Streptophyta</taxon>
        <taxon>Embryophyta</taxon>
        <taxon>Tracheophyta</taxon>
        <taxon>Spermatophyta</taxon>
        <taxon>Magnoliopsida</taxon>
        <taxon>Liliopsida</taxon>
        <taxon>Zingiberales</taxon>
        <taxon>Musaceae</taxon>
        <taxon>Musa</taxon>
    </lineage>
</organism>
<evidence type="ECO:0008006" key="3">
    <source>
        <dbReference type="Google" id="ProtNLM"/>
    </source>
</evidence>
<dbReference type="NCBIfam" id="TIGR01615">
    <property type="entry name" value="A_thal_3542"/>
    <property type="match status" value="1"/>
</dbReference>
<reference evidence="1 2" key="1">
    <citation type="journal article" date="2019" name="Nat. Plants">
        <title>Genome sequencing of Musa balbisiana reveals subgenome evolution and function divergence in polyploid bananas.</title>
        <authorList>
            <person name="Yao X."/>
        </authorList>
    </citation>
    <scope>NUCLEOTIDE SEQUENCE [LARGE SCALE GENOMIC DNA]</scope>
    <source>
        <strain evidence="2">cv. DH-PKW</strain>
        <tissue evidence="1">Leaves</tissue>
    </source>
</reference>
<proteinExistence type="predicted"/>
<dbReference type="EMBL" id="PYDT01000003">
    <property type="protein sequence ID" value="THU66100.1"/>
    <property type="molecule type" value="Genomic_DNA"/>
</dbReference>
<gene>
    <name evidence="1" type="ORF">C4D60_Mb05t10620</name>
</gene>
<dbReference type="AlphaFoldDB" id="A0A4S8JV70"/>
<keyword evidence="2" id="KW-1185">Reference proteome</keyword>
<accession>A0A4S8JV70</accession>
<name>A0A4S8JV70_MUSBA</name>
<comment type="caution">
    <text evidence="1">The sequence shown here is derived from an EMBL/GenBank/DDBJ whole genome shotgun (WGS) entry which is preliminary data.</text>
</comment>